<name>A0A540MJX3_MALBA</name>
<sequence length="57" mass="6547">MAAEQMQRVASPPPQSVESHFYIVFNKLAGDEHRGLRDQTTKLLYLAQNQENKEAIF</sequence>
<organism evidence="1 2">
    <name type="scientific">Malus baccata</name>
    <name type="common">Siberian crab apple</name>
    <name type="synonym">Pyrus baccata</name>
    <dbReference type="NCBI Taxonomy" id="106549"/>
    <lineage>
        <taxon>Eukaryota</taxon>
        <taxon>Viridiplantae</taxon>
        <taxon>Streptophyta</taxon>
        <taxon>Embryophyta</taxon>
        <taxon>Tracheophyta</taxon>
        <taxon>Spermatophyta</taxon>
        <taxon>Magnoliopsida</taxon>
        <taxon>eudicotyledons</taxon>
        <taxon>Gunneridae</taxon>
        <taxon>Pentapetalae</taxon>
        <taxon>rosids</taxon>
        <taxon>fabids</taxon>
        <taxon>Rosales</taxon>
        <taxon>Rosaceae</taxon>
        <taxon>Amygdaloideae</taxon>
        <taxon>Maleae</taxon>
        <taxon>Malus</taxon>
    </lineage>
</organism>
<accession>A0A540MJX3</accession>
<evidence type="ECO:0000313" key="2">
    <source>
        <dbReference type="Proteomes" id="UP000315295"/>
    </source>
</evidence>
<dbReference type="EMBL" id="VIEB01000242">
    <property type="protein sequence ID" value="TQD99081.1"/>
    <property type="molecule type" value="Genomic_DNA"/>
</dbReference>
<evidence type="ECO:0000313" key="1">
    <source>
        <dbReference type="EMBL" id="TQD99081.1"/>
    </source>
</evidence>
<reference evidence="1 2" key="1">
    <citation type="journal article" date="2019" name="G3 (Bethesda)">
        <title>Sequencing of a Wild Apple (Malus baccata) Genome Unravels the Differences Between Cultivated and Wild Apple Species Regarding Disease Resistance and Cold Tolerance.</title>
        <authorList>
            <person name="Chen X."/>
        </authorList>
    </citation>
    <scope>NUCLEOTIDE SEQUENCE [LARGE SCALE GENOMIC DNA]</scope>
    <source>
        <strain evidence="2">cv. Shandingzi</strain>
        <tissue evidence="1">Leaves</tissue>
    </source>
</reference>
<dbReference type="Proteomes" id="UP000315295">
    <property type="component" value="Unassembled WGS sequence"/>
</dbReference>
<protein>
    <submittedName>
        <fullName evidence="1">Uncharacterized protein</fullName>
    </submittedName>
</protein>
<comment type="caution">
    <text evidence="1">The sequence shown here is derived from an EMBL/GenBank/DDBJ whole genome shotgun (WGS) entry which is preliminary data.</text>
</comment>
<proteinExistence type="predicted"/>
<keyword evidence="2" id="KW-1185">Reference proteome</keyword>
<gene>
    <name evidence="1" type="ORF">C1H46_015282</name>
</gene>
<dbReference type="AlphaFoldDB" id="A0A540MJX3"/>